<accession>A0A426ZKK9</accession>
<evidence type="ECO:0000256" key="1">
    <source>
        <dbReference type="SAM" id="Phobius"/>
    </source>
</evidence>
<keyword evidence="1" id="KW-0472">Membrane</keyword>
<evidence type="ECO:0000313" key="2">
    <source>
        <dbReference type="EMBL" id="RRT64527.1"/>
    </source>
</evidence>
<reference evidence="2 3" key="1">
    <citation type="journal article" date="2014" name="Agronomy (Basel)">
        <title>A Draft Genome Sequence for Ensete ventricosum, the Drought-Tolerant Tree Against Hunger.</title>
        <authorList>
            <person name="Harrison J."/>
            <person name="Moore K.A."/>
            <person name="Paszkiewicz K."/>
            <person name="Jones T."/>
            <person name="Grant M."/>
            <person name="Ambacheew D."/>
            <person name="Muzemil S."/>
            <person name="Studholme D.J."/>
        </authorList>
    </citation>
    <scope>NUCLEOTIDE SEQUENCE [LARGE SCALE GENOMIC DNA]</scope>
</reference>
<gene>
    <name evidence="2" type="ORF">B296_00020047</name>
</gene>
<dbReference type="Proteomes" id="UP000287651">
    <property type="component" value="Unassembled WGS sequence"/>
</dbReference>
<feature type="non-terminal residue" evidence="2">
    <location>
        <position position="1"/>
    </location>
</feature>
<keyword evidence="1" id="KW-0812">Transmembrane</keyword>
<evidence type="ECO:0000313" key="3">
    <source>
        <dbReference type="Proteomes" id="UP000287651"/>
    </source>
</evidence>
<sequence>LLEDIVACILCNLHKVQRSLHFWQSRAEGTNAQKIYPHDLSKRIIDLYRWDIRNVKQTWNEWVSLPAFISCCIYTIYHNIAILTSLRHCLVNSLAQVFSIIYLFIYGFSSGRVALLNFVLIAFDYVPSLRYI</sequence>
<dbReference type="AlphaFoldDB" id="A0A426ZKK9"/>
<proteinExistence type="predicted"/>
<organism evidence="2 3">
    <name type="scientific">Ensete ventricosum</name>
    <name type="common">Abyssinian banana</name>
    <name type="synonym">Musa ensete</name>
    <dbReference type="NCBI Taxonomy" id="4639"/>
    <lineage>
        <taxon>Eukaryota</taxon>
        <taxon>Viridiplantae</taxon>
        <taxon>Streptophyta</taxon>
        <taxon>Embryophyta</taxon>
        <taxon>Tracheophyta</taxon>
        <taxon>Spermatophyta</taxon>
        <taxon>Magnoliopsida</taxon>
        <taxon>Liliopsida</taxon>
        <taxon>Zingiberales</taxon>
        <taxon>Musaceae</taxon>
        <taxon>Ensete</taxon>
    </lineage>
</organism>
<feature type="transmembrane region" description="Helical" evidence="1">
    <location>
        <begin position="59"/>
        <end position="77"/>
    </location>
</feature>
<dbReference type="EMBL" id="AMZH03006157">
    <property type="protein sequence ID" value="RRT64527.1"/>
    <property type="molecule type" value="Genomic_DNA"/>
</dbReference>
<keyword evidence="1" id="KW-1133">Transmembrane helix</keyword>
<name>A0A426ZKK9_ENSVE</name>
<comment type="caution">
    <text evidence="2">The sequence shown here is derived from an EMBL/GenBank/DDBJ whole genome shotgun (WGS) entry which is preliminary data.</text>
</comment>
<protein>
    <submittedName>
        <fullName evidence="2">Uncharacterized protein</fullName>
    </submittedName>
</protein>